<dbReference type="GO" id="GO:0031390">
    <property type="term" value="C:Ctf18 RFC-like complex"/>
    <property type="evidence" value="ECO:0007669"/>
    <property type="project" value="InterPro"/>
</dbReference>
<dbReference type="RefSeq" id="XP_067549307.1">
    <property type="nucleotide sequence ID" value="XM_067690887.1"/>
</dbReference>
<keyword evidence="8" id="KW-1185">Reference proteome</keyword>
<comment type="similarity">
    <text evidence="6">Belongs to the CTF8 family.</text>
</comment>
<dbReference type="GO" id="GO:0007064">
    <property type="term" value="P:mitotic sister chromatid cohesion"/>
    <property type="evidence" value="ECO:0007669"/>
    <property type="project" value="InterPro"/>
</dbReference>
<evidence type="ECO:0000256" key="1">
    <source>
        <dbReference type="ARBA" id="ARBA00004123"/>
    </source>
</evidence>
<keyword evidence="5" id="KW-0131">Cell cycle</keyword>
<evidence type="ECO:0000313" key="7">
    <source>
        <dbReference type="EMBL" id="KAG5420191.1"/>
    </source>
</evidence>
<dbReference type="InterPro" id="IPR018607">
    <property type="entry name" value="Ctf8"/>
</dbReference>
<keyword evidence="4" id="KW-0539">Nucleus</keyword>
<dbReference type="AlphaFoldDB" id="A0A8H7ZHP5"/>
<organism evidence="7 8">
    <name type="scientific">Candida metapsilosis</name>
    <dbReference type="NCBI Taxonomy" id="273372"/>
    <lineage>
        <taxon>Eukaryota</taxon>
        <taxon>Fungi</taxon>
        <taxon>Dikarya</taxon>
        <taxon>Ascomycota</taxon>
        <taxon>Saccharomycotina</taxon>
        <taxon>Pichiomycetes</taxon>
        <taxon>Debaryomycetaceae</taxon>
        <taxon>Candida/Lodderomyces clade</taxon>
        <taxon>Candida</taxon>
    </lineage>
</organism>
<comment type="subcellular location">
    <subcellularLocation>
        <location evidence="1">Nucleus</location>
    </subcellularLocation>
</comment>
<dbReference type="OrthoDB" id="121932at2759"/>
<proteinExistence type="inferred from homology"/>
<gene>
    <name evidence="7" type="ORF">I9W82_002071</name>
</gene>
<evidence type="ECO:0000256" key="6">
    <source>
        <dbReference type="ARBA" id="ARBA00038447"/>
    </source>
</evidence>
<sequence length="167" mass="18680">MPTAKIDCSAVHQLLSQEKSNDRNSSSPNLITTPYGLALLEIQGELNLPHTKPDIPLDQLSPLDQEKMKNFVTVDDIYDAVKFGHLQFDSKDQSKVTLFIGKSQRLIGNVVKLDIPLGVLKIPVNKEVSSGDGDVDMDIDREVNQNIQMIDIVRAKMIFKQRPLPIM</sequence>
<keyword evidence="3" id="KW-0238">DNA-binding</keyword>
<reference evidence="7 8" key="1">
    <citation type="submission" date="2020-12" db="EMBL/GenBank/DDBJ databases">
        <title>Effect of drift, selection, and recombination on the evolution of hybrid genomes in Candida yeast pathogens.</title>
        <authorList>
            <person name="Mixao V."/>
            <person name="Ksiezopolska E."/>
            <person name="Saus E."/>
            <person name="Boekhout T."/>
            <person name="Gacser A."/>
            <person name="Gabaldon T."/>
        </authorList>
    </citation>
    <scope>NUCLEOTIDE SEQUENCE [LARGE SCALE GENOMIC DNA]</scope>
    <source>
        <strain evidence="7 8">BP57</strain>
    </source>
</reference>
<dbReference type="GO" id="GO:0003677">
    <property type="term" value="F:DNA binding"/>
    <property type="evidence" value="ECO:0007669"/>
    <property type="project" value="UniProtKB-KW"/>
</dbReference>
<accession>A0A8H7ZHP5</accession>
<evidence type="ECO:0008006" key="9">
    <source>
        <dbReference type="Google" id="ProtNLM"/>
    </source>
</evidence>
<evidence type="ECO:0000313" key="8">
    <source>
        <dbReference type="Proteomes" id="UP000669133"/>
    </source>
</evidence>
<keyword evidence="2" id="KW-0235">DNA replication</keyword>
<evidence type="ECO:0000256" key="5">
    <source>
        <dbReference type="ARBA" id="ARBA00023306"/>
    </source>
</evidence>
<evidence type="ECO:0000256" key="2">
    <source>
        <dbReference type="ARBA" id="ARBA00022705"/>
    </source>
</evidence>
<dbReference type="GO" id="GO:0006260">
    <property type="term" value="P:DNA replication"/>
    <property type="evidence" value="ECO:0007669"/>
    <property type="project" value="UniProtKB-KW"/>
</dbReference>
<comment type="caution">
    <text evidence="7">The sequence shown here is derived from an EMBL/GenBank/DDBJ whole genome shotgun (WGS) entry which is preliminary data.</text>
</comment>
<dbReference type="PANTHER" id="PTHR28605:SF1">
    <property type="entry name" value="CHROMOSOME TRANSMISSION FIDELITY FACTOR 8"/>
    <property type="match status" value="1"/>
</dbReference>
<dbReference type="Pfam" id="PF09696">
    <property type="entry name" value="Ctf8"/>
    <property type="match status" value="1"/>
</dbReference>
<dbReference type="PANTHER" id="PTHR28605">
    <property type="entry name" value="CTF8, CHROMOSOME TRANSMISSION FIDELITY FACTOR 8 HOMOLOG (S. CEREVISIAE)"/>
    <property type="match status" value="1"/>
</dbReference>
<protein>
    <recommendedName>
        <fullName evidence="9">Chromosome transmission fidelity protein 8</fullName>
    </recommendedName>
</protein>
<dbReference type="EMBL" id="JAEOAQ010000002">
    <property type="protein sequence ID" value="KAG5420191.1"/>
    <property type="molecule type" value="Genomic_DNA"/>
</dbReference>
<dbReference type="GeneID" id="93650700"/>
<name>A0A8H7ZHP5_9ASCO</name>
<evidence type="ECO:0000256" key="3">
    <source>
        <dbReference type="ARBA" id="ARBA00023125"/>
    </source>
</evidence>
<dbReference type="Proteomes" id="UP000669133">
    <property type="component" value="Unassembled WGS sequence"/>
</dbReference>
<evidence type="ECO:0000256" key="4">
    <source>
        <dbReference type="ARBA" id="ARBA00023242"/>
    </source>
</evidence>